<accession>A0A9D2KL57</accession>
<evidence type="ECO:0000256" key="1">
    <source>
        <dbReference type="SAM" id="SignalP"/>
    </source>
</evidence>
<evidence type="ECO:0000313" key="3">
    <source>
        <dbReference type="Proteomes" id="UP000824225"/>
    </source>
</evidence>
<sequence length="56" mass="6053">MKKTFMALALCAFALVPALGFVNNASASDGSSIHSTLQQDHMLTPWALDMQKEASR</sequence>
<dbReference type="Proteomes" id="UP000824225">
    <property type="component" value="Unassembled WGS sequence"/>
</dbReference>
<gene>
    <name evidence="2" type="ORF">H9962_04320</name>
</gene>
<dbReference type="AlphaFoldDB" id="A0A9D2KL57"/>
<proteinExistence type="predicted"/>
<reference evidence="2" key="1">
    <citation type="journal article" date="2021" name="PeerJ">
        <title>Extensive microbial diversity within the chicken gut microbiome revealed by metagenomics and culture.</title>
        <authorList>
            <person name="Gilroy R."/>
            <person name="Ravi A."/>
            <person name="Getino M."/>
            <person name="Pursley I."/>
            <person name="Horton D.L."/>
            <person name="Alikhan N.F."/>
            <person name="Baker D."/>
            <person name="Gharbi K."/>
            <person name="Hall N."/>
            <person name="Watson M."/>
            <person name="Adriaenssens E.M."/>
            <person name="Foster-Nyarko E."/>
            <person name="Jarju S."/>
            <person name="Secka A."/>
            <person name="Antonio M."/>
            <person name="Oren A."/>
            <person name="Chaudhuri R.R."/>
            <person name="La Ragione R."/>
            <person name="Hildebrand F."/>
            <person name="Pallen M.J."/>
        </authorList>
    </citation>
    <scope>NUCLEOTIDE SEQUENCE</scope>
    <source>
        <strain evidence="2">CHK186-16707</strain>
    </source>
</reference>
<dbReference type="EMBL" id="DXAN01000013">
    <property type="protein sequence ID" value="HJA08401.1"/>
    <property type="molecule type" value="Genomic_DNA"/>
</dbReference>
<reference evidence="2" key="2">
    <citation type="submission" date="2021-04" db="EMBL/GenBank/DDBJ databases">
        <authorList>
            <person name="Gilroy R."/>
        </authorList>
    </citation>
    <scope>NUCLEOTIDE SEQUENCE</scope>
    <source>
        <strain evidence="2">CHK186-16707</strain>
    </source>
</reference>
<feature type="signal peptide" evidence="1">
    <location>
        <begin position="1"/>
        <end position="27"/>
    </location>
</feature>
<keyword evidence="1" id="KW-0732">Signal</keyword>
<organism evidence="2 3">
    <name type="scientific">Candidatus Mailhella merdigallinarum</name>
    <dbReference type="NCBI Taxonomy" id="2838658"/>
    <lineage>
        <taxon>Bacteria</taxon>
        <taxon>Pseudomonadati</taxon>
        <taxon>Thermodesulfobacteriota</taxon>
        <taxon>Desulfovibrionia</taxon>
        <taxon>Desulfovibrionales</taxon>
        <taxon>Desulfovibrionaceae</taxon>
        <taxon>Mailhella</taxon>
    </lineage>
</organism>
<feature type="chain" id="PRO_5039225311" evidence="1">
    <location>
        <begin position="28"/>
        <end position="56"/>
    </location>
</feature>
<protein>
    <submittedName>
        <fullName evidence="2">Uncharacterized protein</fullName>
    </submittedName>
</protein>
<evidence type="ECO:0000313" key="2">
    <source>
        <dbReference type="EMBL" id="HJA08401.1"/>
    </source>
</evidence>
<name>A0A9D2KL57_9BACT</name>
<comment type="caution">
    <text evidence="2">The sequence shown here is derived from an EMBL/GenBank/DDBJ whole genome shotgun (WGS) entry which is preliminary data.</text>
</comment>